<dbReference type="Proteomes" id="UP000001072">
    <property type="component" value="Unassembled WGS sequence"/>
</dbReference>
<gene>
    <name evidence="2" type="ORF">MELLADRAFT_103992</name>
</gene>
<proteinExistence type="predicted"/>
<accession>F4RD73</accession>
<feature type="domain" description="Glycoside hydrolase 131 catalytic N-terminal" evidence="1">
    <location>
        <begin position="121"/>
        <end position="210"/>
    </location>
</feature>
<sequence length="221" mass="24321">MSTKSDHVTGIIATGSRESRPIFGDMASSLKFLDVPSRDIFRARCYIRSQDSAMVNFVNVKSTPCRREDKGNICMLKSSIFLTMHNVNALFLHISLVLAYCGTITAAESKGSGRLFDLQLTKDMKGSDADVKTSALSKLIKFVVKGKDKSGEYLSIESKGKEVELGIQIKDSSIFCPGDKADNCQNGFRRTDVLPAVDGSKTFVGTTVFHQYAYSLCFRRG</sequence>
<dbReference type="Gene3D" id="2.60.120.1160">
    <property type="match status" value="1"/>
</dbReference>
<dbReference type="EMBL" id="GL883097">
    <property type="protein sequence ID" value="EGG09349.1"/>
    <property type="molecule type" value="Genomic_DNA"/>
</dbReference>
<dbReference type="HOGENOM" id="CLU_1250909_0_0_1"/>
<dbReference type="KEGG" id="mlr:MELLADRAFT_103992"/>
<evidence type="ECO:0000313" key="3">
    <source>
        <dbReference type="Proteomes" id="UP000001072"/>
    </source>
</evidence>
<dbReference type="InParanoid" id="F4RD73"/>
<evidence type="ECO:0000313" key="2">
    <source>
        <dbReference type="EMBL" id="EGG09349.1"/>
    </source>
</evidence>
<dbReference type="PANTHER" id="PTHR34612">
    <property type="entry name" value="GH131_N DOMAIN-CONTAINING PROTEIN"/>
    <property type="match status" value="1"/>
</dbReference>
<reference evidence="3" key="1">
    <citation type="journal article" date="2011" name="Proc. Natl. Acad. Sci. U.S.A.">
        <title>Obligate biotrophy features unraveled by the genomic analysis of rust fungi.</title>
        <authorList>
            <person name="Duplessis S."/>
            <person name="Cuomo C.A."/>
            <person name="Lin Y.-C."/>
            <person name="Aerts A."/>
            <person name="Tisserant E."/>
            <person name="Veneault-Fourrey C."/>
            <person name="Joly D.L."/>
            <person name="Hacquard S."/>
            <person name="Amselem J."/>
            <person name="Cantarel B.L."/>
            <person name="Chiu R."/>
            <person name="Coutinho P.M."/>
            <person name="Feau N."/>
            <person name="Field M."/>
            <person name="Frey P."/>
            <person name="Gelhaye E."/>
            <person name="Goldberg J."/>
            <person name="Grabherr M.G."/>
            <person name="Kodira C.D."/>
            <person name="Kohler A."/>
            <person name="Kuees U."/>
            <person name="Lindquist E.A."/>
            <person name="Lucas S.M."/>
            <person name="Mago R."/>
            <person name="Mauceli E."/>
            <person name="Morin E."/>
            <person name="Murat C."/>
            <person name="Pangilinan J.L."/>
            <person name="Park R."/>
            <person name="Pearson M."/>
            <person name="Quesneville H."/>
            <person name="Rouhier N."/>
            <person name="Sakthikumar S."/>
            <person name="Salamov A.A."/>
            <person name="Schmutz J."/>
            <person name="Selles B."/>
            <person name="Shapiro H."/>
            <person name="Tanguay P."/>
            <person name="Tuskan G.A."/>
            <person name="Henrissat B."/>
            <person name="Van de Peer Y."/>
            <person name="Rouze P."/>
            <person name="Ellis J.G."/>
            <person name="Dodds P.N."/>
            <person name="Schein J.E."/>
            <person name="Zhong S."/>
            <person name="Hamelin R.C."/>
            <person name="Grigoriev I.V."/>
            <person name="Szabo L.J."/>
            <person name="Martin F."/>
        </authorList>
    </citation>
    <scope>NUCLEOTIDE SEQUENCE [LARGE SCALE GENOMIC DNA]</scope>
    <source>
        <strain evidence="3">98AG31 / pathotype 3-4-7</strain>
    </source>
</reference>
<protein>
    <recommendedName>
        <fullName evidence="1">Glycoside hydrolase 131 catalytic N-terminal domain-containing protein</fullName>
    </recommendedName>
</protein>
<dbReference type="PANTHER" id="PTHR34612:SF2">
    <property type="entry name" value="GLYCOSIDE HYDROLASE 131 CATALYTIC N-TERMINAL DOMAIN-CONTAINING PROTEIN"/>
    <property type="match status" value="1"/>
</dbReference>
<dbReference type="InterPro" id="IPR041524">
    <property type="entry name" value="GH131_N"/>
</dbReference>
<name>F4RD73_MELLP</name>
<dbReference type="OrthoDB" id="5283326at2759"/>
<organism evidence="3">
    <name type="scientific">Melampsora larici-populina (strain 98AG31 / pathotype 3-4-7)</name>
    <name type="common">Poplar leaf rust fungus</name>
    <dbReference type="NCBI Taxonomy" id="747676"/>
    <lineage>
        <taxon>Eukaryota</taxon>
        <taxon>Fungi</taxon>
        <taxon>Dikarya</taxon>
        <taxon>Basidiomycota</taxon>
        <taxon>Pucciniomycotina</taxon>
        <taxon>Pucciniomycetes</taxon>
        <taxon>Pucciniales</taxon>
        <taxon>Melampsoraceae</taxon>
        <taxon>Melampsora</taxon>
    </lineage>
</organism>
<keyword evidence="3" id="KW-1185">Reference proteome</keyword>
<dbReference type="RefSeq" id="XP_007407076.1">
    <property type="nucleotide sequence ID" value="XM_007407014.1"/>
</dbReference>
<dbReference type="VEuPathDB" id="FungiDB:MELLADRAFT_103992"/>
<dbReference type="GeneID" id="18922131"/>
<evidence type="ECO:0000259" key="1">
    <source>
        <dbReference type="Pfam" id="PF18271"/>
    </source>
</evidence>
<dbReference type="AlphaFoldDB" id="F4RD73"/>
<dbReference type="Pfam" id="PF18271">
    <property type="entry name" value="GH131_N"/>
    <property type="match status" value="1"/>
</dbReference>